<dbReference type="EMBL" id="BAAANN010000013">
    <property type="protein sequence ID" value="GAA1961234.1"/>
    <property type="molecule type" value="Genomic_DNA"/>
</dbReference>
<dbReference type="Proteomes" id="UP001501116">
    <property type="component" value="Unassembled WGS sequence"/>
</dbReference>
<name>A0ABN2R007_9PSEU</name>
<sequence>MTDIETGIAGHRRALAAVLEDPDEGQWDTPSLCAGWRVREVVAHSTMPLAPT</sequence>
<gene>
    <name evidence="2" type="ORF">GCM10009754_35120</name>
</gene>
<evidence type="ECO:0000259" key="1">
    <source>
        <dbReference type="Pfam" id="PF11716"/>
    </source>
</evidence>
<reference evidence="2 3" key="1">
    <citation type="journal article" date="2019" name="Int. J. Syst. Evol. Microbiol.">
        <title>The Global Catalogue of Microorganisms (GCM) 10K type strain sequencing project: providing services to taxonomists for standard genome sequencing and annotation.</title>
        <authorList>
            <consortium name="The Broad Institute Genomics Platform"/>
            <consortium name="The Broad Institute Genome Sequencing Center for Infectious Disease"/>
            <person name="Wu L."/>
            <person name="Ma J."/>
        </authorList>
    </citation>
    <scope>NUCLEOTIDE SEQUENCE [LARGE SCALE GENOMIC DNA]</scope>
    <source>
        <strain evidence="2 3">JCM 14545</strain>
    </source>
</reference>
<dbReference type="Gene3D" id="1.20.120.450">
    <property type="entry name" value="dinb family like domain"/>
    <property type="match status" value="1"/>
</dbReference>
<dbReference type="Pfam" id="PF11716">
    <property type="entry name" value="MDMPI_N"/>
    <property type="match status" value="1"/>
</dbReference>
<dbReference type="RefSeq" id="WP_344419272.1">
    <property type="nucleotide sequence ID" value="NZ_BAAANN010000013.1"/>
</dbReference>
<dbReference type="InterPro" id="IPR034660">
    <property type="entry name" value="DinB/YfiT-like"/>
</dbReference>
<comment type="caution">
    <text evidence="2">The sequence shown here is derived from an EMBL/GenBank/DDBJ whole genome shotgun (WGS) entry which is preliminary data.</text>
</comment>
<accession>A0ABN2R007</accession>
<organism evidence="2 3">
    <name type="scientific">Amycolatopsis minnesotensis</name>
    <dbReference type="NCBI Taxonomy" id="337894"/>
    <lineage>
        <taxon>Bacteria</taxon>
        <taxon>Bacillati</taxon>
        <taxon>Actinomycetota</taxon>
        <taxon>Actinomycetes</taxon>
        <taxon>Pseudonocardiales</taxon>
        <taxon>Pseudonocardiaceae</taxon>
        <taxon>Amycolatopsis</taxon>
    </lineage>
</organism>
<protein>
    <recommendedName>
        <fullName evidence="1">Mycothiol-dependent maleylpyruvate isomerase metal-binding domain-containing protein</fullName>
    </recommendedName>
</protein>
<proteinExistence type="predicted"/>
<dbReference type="SUPFAM" id="SSF109854">
    <property type="entry name" value="DinB/YfiT-like putative metalloenzymes"/>
    <property type="match status" value="1"/>
</dbReference>
<keyword evidence="3" id="KW-1185">Reference proteome</keyword>
<evidence type="ECO:0000313" key="3">
    <source>
        <dbReference type="Proteomes" id="UP001501116"/>
    </source>
</evidence>
<feature type="domain" description="Mycothiol-dependent maleylpyruvate isomerase metal-binding" evidence="1">
    <location>
        <begin position="12"/>
        <end position="46"/>
    </location>
</feature>
<evidence type="ECO:0000313" key="2">
    <source>
        <dbReference type="EMBL" id="GAA1961234.1"/>
    </source>
</evidence>
<dbReference type="InterPro" id="IPR024344">
    <property type="entry name" value="MDMPI_metal-binding"/>
</dbReference>